<organism evidence="3 4">
    <name type="scientific">Campylobacter gastrosuis</name>
    <dbReference type="NCBI Taxonomy" id="2974576"/>
    <lineage>
        <taxon>Bacteria</taxon>
        <taxon>Pseudomonadati</taxon>
        <taxon>Campylobacterota</taxon>
        <taxon>Epsilonproteobacteria</taxon>
        <taxon>Campylobacterales</taxon>
        <taxon>Campylobacteraceae</taxon>
        <taxon>Campylobacter</taxon>
    </lineage>
</organism>
<feature type="transmembrane region" description="Helical" evidence="2">
    <location>
        <begin position="6"/>
        <end position="27"/>
    </location>
</feature>
<keyword evidence="4" id="KW-1185">Reference proteome</keyword>
<keyword evidence="1" id="KW-0175">Coiled coil</keyword>
<reference evidence="3" key="2">
    <citation type="journal article" date="2023" name="Microorganisms">
        <title>Isolation and Genomic Characteristics of Cat-Borne Campylobacter felis sp. nov. and Sheep-Borne Campylobacter ovis sp. nov.</title>
        <authorList>
            <person name="Wang H."/>
            <person name="Li Y."/>
            <person name="Gu Y."/>
            <person name="Zhou G."/>
            <person name="Chen X."/>
            <person name="Zhang X."/>
            <person name="Shao Z."/>
            <person name="Zhang J."/>
            <person name="Zhang M."/>
        </authorList>
    </citation>
    <scope>NUCLEOTIDE SEQUENCE</scope>
    <source>
        <strain evidence="3">PS10</strain>
    </source>
</reference>
<name>A0ABT7HNH4_9BACT</name>
<keyword evidence="2" id="KW-0812">Transmembrane</keyword>
<proteinExistence type="predicted"/>
<accession>A0ABT7HNH4</accession>
<gene>
    <name evidence="3" type="ORF">NYG85_02115</name>
</gene>
<feature type="coiled-coil region" evidence="1">
    <location>
        <begin position="27"/>
        <end position="89"/>
    </location>
</feature>
<keyword evidence="2" id="KW-1133">Transmembrane helix</keyword>
<dbReference type="RefSeq" id="WP_284936829.1">
    <property type="nucleotide sequence ID" value="NZ_JANURM010000002.1"/>
</dbReference>
<evidence type="ECO:0000313" key="3">
    <source>
        <dbReference type="EMBL" id="MDL0088173.1"/>
    </source>
</evidence>
<dbReference type="EMBL" id="JANURM010000002">
    <property type="protein sequence ID" value="MDL0088173.1"/>
    <property type="molecule type" value="Genomic_DNA"/>
</dbReference>
<sequence length="117" mass="13217">MPFLKSTYAYVAMCLAFALMVGLLWCIDELRDEIASLKDKLSLQKANTMLAQASEGECKSKIELINLKLERIRADELRAKEQVESLNAKFKAISVPKKDANCSAKLRFYEELLGGKR</sequence>
<evidence type="ECO:0000256" key="1">
    <source>
        <dbReference type="SAM" id="Coils"/>
    </source>
</evidence>
<comment type="caution">
    <text evidence="3">The sequence shown here is derived from an EMBL/GenBank/DDBJ whole genome shotgun (WGS) entry which is preliminary data.</text>
</comment>
<reference evidence="3" key="1">
    <citation type="submission" date="2022-08" db="EMBL/GenBank/DDBJ databases">
        <authorList>
            <person name="Wang H."/>
        </authorList>
    </citation>
    <scope>NUCLEOTIDE SEQUENCE</scope>
    <source>
        <strain evidence="3">PS10</strain>
    </source>
</reference>
<dbReference type="Proteomes" id="UP001173801">
    <property type="component" value="Unassembled WGS sequence"/>
</dbReference>
<evidence type="ECO:0000256" key="2">
    <source>
        <dbReference type="SAM" id="Phobius"/>
    </source>
</evidence>
<keyword evidence="2" id="KW-0472">Membrane</keyword>
<evidence type="ECO:0000313" key="4">
    <source>
        <dbReference type="Proteomes" id="UP001173801"/>
    </source>
</evidence>
<protein>
    <submittedName>
        <fullName evidence="3">Uncharacterized protein</fullName>
    </submittedName>
</protein>